<organism evidence="5 6">
    <name type="scientific">Pseudodonghicola flavimaris</name>
    <dbReference type="NCBI Taxonomy" id="3050036"/>
    <lineage>
        <taxon>Bacteria</taxon>
        <taxon>Pseudomonadati</taxon>
        <taxon>Pseudomonadota</taxon>
        <taxon>Alphaproteobacteria</taxon>
        <taxon>Rhodobacterales</taxon>
        <taxon>Paracoccaceae</taxon>
        <taxon>Pseudodonghicola</taxon>
    </lineage>
</organism>
<accession>A0ABT7F3S7</accession>
<evidence type="ECO:0000256" key="3">
    <source>
        <dbReference type="SAM" id="Coils"/>
    </source>
</evidence>
<dbReference type="InterPro" id="IPR010131">
    <property type="entry name" value="MdtP/NodT-like"/>
</dbReference>
<gene>
    <name evidence="5" type="ORF">QO033_16355</name>
</gene>
<reference evidence="5 6" key="1">
    <citation type="submission" date="2023-05" db="EMBL/GenBank/DDBJ databases">
        <title>Pseudodonghicola sp. nov.</title>
        <authorList>
            <person name="Huang J."/>
        </authorList>
    </citation>
    <scope>NUCLEOTIDE SEQUENCE [LARGE SCALE GENOMIC DNA]</scope>
    <source>
        <strain evidence="5 6">IC7</strain>
    </source>
</reference>
<dbReference type="PROSITE" id="PS51257">
    <property type="entry name" value="PROKAR_LIPOPROTEIN"/>
    <property type="match status" value="1"/>
</dbReference>
<evidence type="ECO:0000313" key="6">
    <source>
        <dbReference type="Proteomes" id="UP001243757"/>
    </source>
</evidence>
<dbReference type="PANTHER" id="PTHR30203">
    <property type="entry name" value="OUTER MEMBRANE CATION EFFLUX PROTEIN"/>
    <property type="match status" value="1"/>
</dbReference>
<keyword evidence="3" id="KW-0175">Coiled coil</keyword>
<sequence length="465" mass="48565">MKYASLSVLVLLTACTVGPRHQVPQATVQQRFIGGDAATVGAVAQQRWWEEYRDRELSALIGTGLQQNLDSLAAMERIREAQARLRATGVNAAMDGALETGRSRSGGDATTTGTATSSGLSASFVIDLFGGIRRGRDSALAGLAGAQADLDTTALAWVAELIAAYADARYNQEALALTRETIRTREQTLEITRQKYDAGAATEYEVAEAEASLASARAALPQYNAAFSTNVFAIGTLLNTQSGPILARMQRGAPQLRIPAPRGSGVPADLLRNRPDIRSAEAALAAAVAEAGVSEAELYPALTLSGSVARVSSTDSWSFGPVLSLPVFNQGALAANRDAAVSAARQAAIDWQAAVLTAVEDVQVAQAQLTQYRQRAVALRRAAEAYDRALQLAQQNYRDGAITLLDLLDTDRSAASARISAASAANDAAKAWATLRIAIGAGAGALRPVPEPAAPAADTPAARNG</sequence>
<feature type="region of interest" description="Disordered" evidence="4">
    <location>
        <begin position="96"/>
        <end position="116"/>
    </location>
</feature>
<feature type="coiled-coil region" evidence="3">
    <location>
        <begin position="362"/>
        <end position="396"/>
    </location>
</feature>
<keyword evidence="2" id="KW-0449">Lipoprotein</keyword>
<evidence type="ECO:0000256" key="1">
    <source>
        <dbReference type="ARBA" id="ARBA00007613"/>
    </source>
</evidence>
<evidence type="ECO:0000313" key="5">
    <source>
        <dbReference type="EMBL" id="MDK3019253.1"/>
    </source>
</evidence>
<dbReference type="EMBL" id="JASNJD010000013">
    <property type="protein sequence ID" value="MDK3019253.1"/>
    <property type="molecule type" value="Genomic_DNA"/>
</dbReference>
<comment type="similarity">
    <text evidence="1 2">Belongs to the outer membrane factor (OMF) (TC 1.B.17) family.</text>
</comment>
<dbReference type="Gene3D" id="1.20.1600.10">
    <property type="entry name" value="Outer membrane efflux proteins (OEP)"/>
    <property type="match status" value="1"/>
</dbReference>
<keyword evidence="2" id="KW-0812">Transmembrane</keyword>
<dbReference type="NCBIfam" id="TIGR01845">
    <property type="entry name" value="outer_NodT"/>
    <property type="match status" value="1"/>
</dbReference>
<dbReference type="Pfam" id="PF02321">
    <property type="entry name" value="OEP"/>
    <property type="match status" value="2"/>
</dbReference>
<dbReference type="Proteomes" id="UP001243757">
    <property type="component" value="Unassembled WGS sequence"/>
</dbReference>
<keyword evidence="2" id="KW-0564">Palmitate</keyword>
<dbReference type="RefSeq" id="WP_284482056.1">
    <property type="nucleotide sequence ID" value="NZ_JASNJD010000013.1"/>
</dbReference>
<name>A0ABT7F3S7_9RHOB</name>
<proteinExistence type="inferred from homology"/>
<keyword evidence="2" id="KW-0472">Membrane</keyword>
<keyword evidence="6" id="KW-1185">Reference proteome</keyword>
<evidence type="ECO:0000256" key="4">
    <source>
        <dbReference type="SAM" id="MobiDB-lite"/>
    </source>
</evidence>
<keyword evidence="2" id="KW-1134">Transmembrane beta strand</keyword>
<dbReference type="InterPro" id="IPR003423">
    <property type="entry name" value="OMP_efflux"/>
</dbReference>
<evidence type="ECO:0000256" key="2">
    <source>
        <dbReference type="RuleBase" id="RU362097"/>
    </source>
</evidence>
<dbReference type="SUPFAM" id="SSF56954">
    <property type="entry name" value="Outer membrane efflux proteins (OEP)"/>
    <property type="match status" value="1"/>
</dbReference>
<dbReference type="Gene3D" id="2.20.200.10">
    <property type="entry name" value="Outer membrane efflux proteins (OEP)"/>
    <property type="match status" value="1"/>
</dbReference>
<feature type="compositionally biased region" description="Low complexity" evidence="4">
    <location>
        <begin position="106"/>
        <end position="116"/>
    </location>
</feature>
<dbReference type="PANTHER" id="PTHR30203:SF32">
    <property type="entry name" value="CATION EFFLUX SYSTEM PROTEIN CUSC"/>
    <property type="match status" value="1"/>
</dbReference>
<comment type="caution">
    <text evidence="5">The sequence shown here is derived from an EMBL/GenBank/DDBJ whole genome shotgun (WGS) entry which is preliminary data.</text>
</comment>
<comment type="subcellular location">
    <subcellularLocation>
        <location evidence="2">Cell membrane</location>
        <topology evidence="2">Lipid-anchor</topology>
    </subcellularLocation>
</comment>
<protein>
    <submittedName>
        <fullName evidence="5">Efflux transporter outer membrane subunit</fullName>
    </submittedName>
</protein>